<name>A0A7H8QVT5_TALRU</name>
<dbReference type="GeneID" id="55992706"/>
<keyword evidence="3 7" id="KW-1133">Transmembrane helix</keyword>
<dbReference type="PROSITE" id="PS51469">
    <property type="entry name" value="SUN"/>
    <property type="match status" value="1"/>
</dbReference>
<keyword evidence="5" id="KW-0175">Coiled coil</keyword>
<dbReference type="GO" id="GO:0034993">
    <property type="term" value="C:meiotic nuclear membrane microtubule tethering complex"/>
    <property type="evidence" value="ECO:0007669"/>
    <property type="project" value="TreeGrafter"/>
</dbReference>
<dbReference type="Proteomes" id="UP000509510">
    <property type="component" value="Chromosome III"/>
</dbReference>
<keyword evidence="2 7" id="KW-0812">Transmembrane</keyword>
<proteinExistence type="predicted"/>
<organism evidence="9 10">
    <name type="scientific">Talaromyces rugulosus</name>
    <name type="common">Penicillium rugulosum</name>
    <dbReference type="NCBI Taxonomy" id="121627"/>
    <lineage>
        <taxon>Eukaryota</taxon>
        <taxon>Fungi</taxon>
        <taxon>Dikarya</taxon>
        <taxon>Ascomycota</taxon>
        <taxon>Pezizomycotina</taxon>
        <taxon>Eurotiomycetes</taxon>
        <taxon>Eurotiomycetidae</taxon>
        <taxon>Eurotiales</taxon>
        <taxon>Trichocomaceae</taxon>
        <taxon>Talaromyces</taxon>
        <taxon>Talaromyces sect. Islandici</taxon>
    </lineage>
</organism>
<feature type="compositionally biased region" description="Polar residues" evidence="6">
    <location>
        <begin position="79"/>
        <end position="106"/>
    </location>
</feature>
<keyword evidence="4 7" id="KW-0472">Membrane</keyword>
<sequence>MPPRRSARREDPTYSPSGRRYSLDPESPVRRSGRLGSEGFTPVKEFPLRATTPDARQLHDTLRAASESPTKGRPGSRLGDSTRSSATPSPPIQHTISTTSTPNAPSLNPAIAITDSSPLEQTVRGFSFWRYPQLSNIVGLGNRNRGSSSVLSTPRREDTFDNESVISWRLERELHRDDIQRKEGEEFDTEELEVEEEFDAETSQGQTIRAPPRRLSGLTWANDTNDTTNTTDTSDGPESPEVRTAAARTVISAKAEPNESDESRESSVKPTARVVMSPPVDRPRAPPKLTGKKESRGQNIPWLLVAIAILIPVAAVAVYFFSDRLTPPSNPFARRPERYTPLNETEGRIITQLTGEVDKLEVQLSSMSRDVHRLSSEQRRVVEQITAVQPVTETISKINFLSLGLGARVDPLLTSPSIGVRRTFMRRMSEKAFGSKLPRPNPPEVALQPWEDIADCWCGAPGNSGQAQLGVQLGQRVVLNEVVVEHIPFGASPRPDLAPKDMELWARFKPYYGNPAAATTASETPITSTSGKTGWFGRMSSSQSPSPSSSSSQASSTPPSLSSLLEIIMTTLHNAYPSEPKSAYSDDRLLGPSFFRLGKWEYDQTAESVQHFALDAVVDLPMLRVDKVVIRVNSNWGANHTWPEMPNPPRQTQISSSNDSDNETSKPRQKQKQKQKRTISLPENGIIILHSTNLLSRVTSPPLGMNDAVVTLTDTHVTYIMHISDYRRVDSGFAHLEGIILQHCQNPVDHSGRTAEKSNIITAFTNRETMKERVAEQIRKRRKGSSSSSLFSECALVRWKSPLADDGDDGAEADTDACEGPWLEIDSEGEEVCRGWQQDKRVQVQYVQHMSGNVVDAVVVGVEQK</sequence>
<feature type="compositionally biased region" description="Acidic residues" evidence="6">
    <location>
        <begin position="185"/>
        <end position="200"/>
    </location>
</feature>
<dbReference type="PANTHER" id="PTHR12911:SF8">
    <property type="entry name" value="KLAROID PROTEIN-RELATED"/>
    <property type="match status" value="1"/>
</dbReference>
<gene>
    <name evidence="9" type="ORF">TRUGW13939_05208</name>
</gene>
<reference evidence="10" key="1">
    <citation type="submission" date="2020-06" db="EMBL/GenBank/DDBJ databases">
        <title>A chromosome-scale genome assembly of Talaromyces rugulosus W13939.</title>
        <authorList>
            <person name="Wang B."/>
            <person name="Guo L."/>
            <person name="Ye K."/>
            <person name="Wang L."/>
        </authorList>
    </citation>
    <scope>NUCLEOTIDE SEQUENCE [LARGE SCALE GENOMIC DNA]</scope>
    <source>
        <strain evidence="10">W13939</strain>
    </source>
</reference>
<dbReference type="RefSeq" id="XP_035344265.1">
    <property type="nucleotide sequence ID" value="XM_035488372.1"/>
</dbReference>
<dbReference type="PANTHER" id="PTHR12911">
    <property type="entry name" value="SAD1/UNC-84-LIKE PROTEIN-RELATED"/>
    <property type="match status" value="1"/>
</dbReference>
<feature type="compositionally biased region" description="Low complexity" evidence="6">
    <location>
        <begin position="540"/>
        <end position="559"/>
    </location>
</feature>
<dbReference type="GO" id="GO:0043495">
    <property type="term" value="F:protein-membrane adaptor activity"/>
    <property type="evidence" value="ECO:0007669"/>
    <property type="project" value="TreeGrafter"/>
</dbReference>
<feature type="region of interest" description="Disordered" evidence="6">
    <location>
        <begin position="638"/>
        <end position="678"/>
    </location>
</feature>
<feature type="domain" description="SUN" evidence="8">
    <location>
        <begin position="406"/>
        <end position="659"/>
    </location>
</feature>
<evidence type="ECO:0000256" key="2">
    <source>
        <dbReference type="ARBA" id="ARBA00022692"/>
    </source>
</evidence>
<evidence type="ECO:0000256" key="1">
    <source>
        <dbReference type="ARBA" id="ARBA00004370"/>
    </source>
</evidence>
<comment type="subcellular location">
    <subcellularLocation>
        <location evidence="1">Membrane</location>
    </subcellularLocation>
</comment>
<keyword evidence="10" id="KW-1185">Reference proteome</keyword>
<feature type="compositionally biased region" description="Polar residues" evidence="6">
    <location>
        <begin position="518"/>
        <end position="532"/>
    </location>
</feature>
<evidence type="ECO:0000256" key="6">
    <source>
        <dbReference type="SAM" id="MobiDB-lite"/>
    </source>
</evidence>
<evidence type="ECO:0000313" key="10">
    <source>
        <dbReference type="Proteomes" id="UP000509510"/>
    </source>
</evidence>
<feature type="region of interest" description="Disordered" evidence="6">
    <location>
        <begin position="181"/>
        <end position="294"/>
    </location>
</feature>
<dbReference type="Gene3D" id="2.60.120.260">
    <property type="entry name" value="Galactose-binding domain-like"/>
    <property type="match status" value="1"/>
</dbReference>
<feature type="compositionally biased region" description="Low complexity" evidence="6">
    <location>
        <begin position="222"/>
        <end position="233"/>
    </location>
</feature>
<feature type="transmembrane region" description="Helical" evidence="7">
    <location>
        <begin position="302"/>
        <end position="321"/>
    </location>
</feature>
<dbReference type="EMBL" id="CP055900">
    <property type="protein sequence ID" value="QKX58087.1"/>
    <property type="molecule type" value="Genomic_DNA"/>
</dbReference>
<dbReference type="InterPro" id="IPR012919">
    <property type="entry name" value="SUN_dom"/>
</dbReference>
<evidence type="ECO:0000259" key="8">
    <source>
        <dbReference type="PROSITE" id="PS51469"/>
    </source>
</evidence>
<feature type="region of interest" description="Disordered" evidence="6">
    <location>
        <begin position="518"/>
        <end position="559"/>
    </location>
</feature>
<evidence type="ECO:0000256" key="3">
    <source>
        <dbReference type="ARBA" id="ARBA00022989"/>
    </source>
</evidence>
<dbReference type="InterPro" id="IPR045119">
    <property type="entry name" value="SUN1-5"/>
</dbReference>
<feature type="region of interest" description="Disordered" evidence="6">
    <location>
        <begin position="1"/>
        <end position="110"/>
    </location>
</feature>
<evidence type="ECO:0000313" key="9">
    <source>
        <dbReference type="EMBL" id="QKX58087.1"/>
    </source>
</evidence>
<evidence type="ECO:0000256" key="4">
    <source>
        <dbReference type="ARBA" id="ARBA00023136"/>
    </source>
</evidence>
<dbReference type="AlphaFoldDB" id="A0A7H8QVT5"/>
<dbReference type="OrthoDB" id="342281at2759"/>
<protein>
    <recommendedName>
        <fullName evidence="8">SUN domain-containing protein</fullName>
    </recommendedName>
</protein>
<feature type="compositionally biased region" description="Basic residues" evidence="6">
    <location>
        <begin position="667"/>
        <end position="677"/>
    </location>
</feature>
<accession>A0A7H8QVT5</accession>
<evidence type="ECO:0000256" key="5">
    <source>
        <dbReference type="SAM" id="Coils"/>
    </source>
</evidence>
<feature type="compositionally biased region" description="Polar residues" evidence="6">
    <location>
        <begin position="650"/>
        <end position="659"/>
    </location>
</feature>
<dbReference type="KEGG" id="trg:TRUGW13939_05208"/>
<feature type="coiled-coil region" evidence="5">
    <location>
        <begin position="350"/>
        <end position="377"/>
    </location>
</feature>
<evidence type="ECO:0000256" key="7">
    <source>
        <dbReference type="SAM" id="Phobius"/>
    </source>
</evidence>